<dbReference type="EMBL" id="LAZR01002898">
    <property type="protein sequence ID" value="KKN24239.1"/>
    <property type="molecule type" value="Genomic_DNA"/>
</dbReference>
<organism evidence="2">
    <name type="scientific">marine sediment metagenome</name>
    <dbReference type="NCBI Taxonomy" id="412755"/>
    <lineage>
        <taxon>unclassified sequences</taxon>
        <taxon>metagenomes</taxon>
        <taxon>ecological metagenomes</taxon>
    </lineage>
</organism>
<gene>
    <name evidence="2" type="ORF">LCGC14_0896840</name>
</gene>
<feature type="region of interest" description="Disordered" evidence="1">
    <location>
        <begin position="15"/>
        <end position="34"/>
    </location>
</feature>
<protein>
    <submittedName>
        <fullName evidence="2">Uncharacterized protein</fullName>
    </submittedName>
</protein>
<reference evidence="2" key="1">
    <citation type="journal article" date="2015" name="Nature">
        <title>Complex archaea that bridge the gap between prokaryotes and eukaryotes.</title>
        <authorList>
            <person name="Spang A."/>
            <person name="Saw J.H."/>
            <person name="Jorgensen S.L."/>
            <person name="Zaremba-Niedzwiedzka K."/>
            <person name="Martijn J."/>
            <person name="Lind A.E."/>
            <person name="van Eijk R."/>
            <person name="Schleper C."/>
            <person name="Guy L."/>
            <person name="Ettema T.J."/>
        </authorList>
    </citation>
    <scope>NUCLEOTIDE SEQUENCE</scope>
</reference>
<accession>A0A0F9P2E8</accession>
<sequence length="177" mass="20963">MKTYEQNLKDSVTAIQGDLEKDRNKRKSEKNRNKEKIAYNKLPGAVPKKEFWCDHCSIDFVAPSYKTWSIIHEVGAWHSFCPLCEGIVYRHITDKIIDPYYNKSEKLRVMRGEAYKDLMQPGEYGYQTMYGEPFEHYYKRFQESHELLHDKYASMGLIGKTMAQKNEEDDIKEMLDE</sequence>
<dbReference type="AlphaFoldDB" id="A0A0F9P2E8"/>
<evidence type="ECO:0000313" key="2">
    <source>
        <dbReference type="EMBL" id="KKN24239.1"/>
    </source>
</evidence>
<name>A0A0F9P2E8_9ZZZZ</name>
<proteinExistence type="predicted"/>
<comment type="caution">
    <text evidence="2">The sequence shown here is derived from an EMBL/GenBank/DDBJ whole genome shotgun (WGS) entry which is preliminary data.</text>
</comment>
<evidence type="ECO:0000256" key="1">
    <source>
        <dbReference type="SAM" id="MobiDB-lite"/>
    </source>
</evidence>